<evidence type="ECO:0000313" key="1">
    <source>
        <dbReference type="EMBL" id="PJJ53358.1"/>
    </source>
</evidence>
<sequence length="369" mass="39281">MDNAAIMPFEGWRLSGSAEELARRTYVAASPWAHAPDDVPDGHVLRLLEPAFRDDDPATSARVVRAWSASGRLVPLRGPALWAYQIDEAGRTALGLAALIDLDSGLLRPHEEVIERYVEVQSALAATTHGHWEPLTAFRPGLRVATLVAPRIAGVEPDLVVRSGTRTDRLWAITEPEVVDTICATLGRAPLTIADGHHRYAAWRALPAGAARHALTLVLDPDAIQVGAIHRVVNGTGLDDLVDELAPDQLAPIAGTEPDVAAFLESGATHVVLSDGRRHLGAALPPCATRRIDAAARTLADPRSIEPVGFEPDLARALAAAGSKSTAALVGRPDLDSIDRAASTGEVLAHKSSSFAPKPRVGLLMHRWD</sequence>
<dbReference type="PANTHER" id="PTHR36454:SF1">
    <property type="entry name" value="DUF1015 DOMAIN-CONTAINING PROTEIN"/>
    <property type="match status" value="1"/>
</dbReference>
<dbReference type="AlphaFoldDB" id="A0A0B2B826"/>
<dbReference type="Proteomes" id="UP000230842">
    <property type="component" value="Unassembled WGS sequence"/>
</dbReference>
<dbReference type="RefSeq" id="WP_039361738.1">
    <property type="nucleotide sequence ID" value="NZ_PGEZ01000002.1"/>
</dbReference>
<evidence type="ECO:0000313" key="2">
    <source>
        <dbReference type="Proteomes" id="UP000230842"/>
    </source>
</evidence>
<keyword evidence="2" id="KW-1185">Reference proteome</keyword>
<protein>
    <submittedName>
        <fullName evidence="1">Uncharacterized protein (DUF1015 family)</fullName>
    </submittedName>
</protein>
<comment type="caution">
    <text evidence="1">The sequence shown here is derived from an EMBL/GenBank/DDBJ whole genome shotgun (WGS) entry which is preliminary data.</text>
</comment>
<gene>
    <name evidence="1" type="ORF">CLV56_2845</name>
</gene>
<reference evidence="1 2" key="1">
    <citation type="submission" date="2017-11" db="EMBL/GenBank/DDBJ databases">
        <title>Genomic Encyclopedia of Archaeal and Bacterial Type Strains, Phase II (KMG-II): From Individual Species to Whole Genera.</title>
        <authorList>
            <person name="Goeker M."/>
        </authorList>
    </citation>
    <scope>NUCLEOTIDE SEQUENCE [LARGE SCALE GENOMIC DNA]</scope>
    <source>
        <strain evidence="1 2">DSM 27763</strain>
    </source>
</reference>
<dbReference type="OrthoDB" id="9781616at2"/>
<name>A0A0B2B826_9ACTN</name>
<dbReference type="PANTHER" id="PTHR36454">
    <property type="entry name" value="LMO2823 PROTEIN"/>
    <property type="match status" value="1"/>
</dbReference>
<dbReference type="InterPro" id="IPR008323">
    <property type="entry name" value="UCP033563"/>
</dbReference>
<proteinExistence type="predicted"/>
<dbReference type="EMBL" id="PGEZ01000002">
    <property type="protein sequence ID" value="PJJ53358.1"/>
    <property type="molecule type" value="Genomic_DNA"/>
</dbReference>
<accession>A0A0B2B826</accession>
<organism evidence="1 2">
    <name type="scientific">Mumia flava</name>
    <dbReference type="NCBI Taxonomy" id="1348852"/>
    <lineage>
        <taxon>Bacteria</taxon>
        <taxon>Bacillati</taxon>
        <taxon>Actinomycetota</taxon>
        <taxon>Actinomycetes</taxon>
        <taxon>Propionibacteriales</taxon>
        <taxon>Nocardioidaceae</taxon>
        <taxon>Mumia</taxon>
    </lineage>
</organism>
<dbReference type="Pfam" id="PF06245">
    <property type="entry name" value="DUF1015"/>
    <property type="match status" value="1"/>
</dbReference>